<gene>
    <name evidence="1" type="ORF">EDD39_7493</name>
</gene>
<dbReference type="InterPro" id="IPR036390">
    <property type="entry name" value="WH_DNA-bd_sf"/>
</dbReference>
<evidence type="ECO:0000313" key="2">
    <source>
        <dbReference type="Proteomes" id="UP000267408"/>
    </source>
</evidence>
<dbReference type="Pfam" id="PF12840">
    <property type="entry name" value="HTH_20"/>
    <property type="match status" value="1"/>
</dbReference>
<reference evidence="1 2" key="1">
    <citation type="submission" date="2018-11" db="EMBL/GenBank/DDBJ databases">
        <title>Sequencing the genomes of 1000 actinobacteria strains.</title>
        <authorList>
            <person name="Klenk H.-P."/>
        </authorList>
    </citation>
    <scope>NUCLEOTIDE SEQUENCE [LARGE SCALE GENOMIC DNA]</scope>
    <source>
        <strain evidence="1 2">DSM 44780</strain>
    </source>
</reference>
<dbReference type="AlphaFoldDB" id="A0A8G1UAF3"/>
<accession>A0A8G1UAF3</accession>
<comment type="caution">
    <text evidence="1">The sequence shown here is derived from an EMBL/GenBank/DDBJ whole genome shotgun (WGS) entry which is preliminary data.</text>
</comment>
<protein>
    <submittedName>
        <fullName evidence="1">Helix-turn-helix protein</fullName>
    </submittedName>
</protein>
<sequence length="190" mass="21050">MTEEVSEDLAAPAPRAASAALPDHEVRTALLRLFEAEGTVTATLAAQRLGYSSGLCSFHLRQLARHGVIEPVPVNGGRARPWRLRQAGVDQPQAATPGNDFDRLARRLEDESYRRWLAHRDRAEPLWQQDEAFSSVVYLTPDELTQVADSVRRLLAGFQHREADPATRPADARPVAAVTRLFPLLPDASR</sequence>
<name>A0A8G1UAF3_9ACTN</name>
<dbReference type="EMBL" id="RJVJ01000003">
    <property type="protein sequence ID" value="ROR35829.1"/>
    <property type="molecule type" value="Genomic_DNA"/>
</dbReference>
<proteinExistence type="predicted"/>
<evidence type="ECO:0000313" key="1">
    <source>
        <dbReference type="EMBL" id="ROR35829.1"/>
    </source>
</evidence>
<organism evidence="1 2">
    <name type="scientific">Kitasatospora cineracea</name>
    <dbReference type="NCBI Taxonomy" id="88074"/>
    <lineage>
        <taxon>Bacteria</taxon>
        <taxon>Bacillati</taxon>
        <taxon>Actinomycetota</taxon>
        <taxon>Actinomycetes</taxon>
        <taxon>Kitasatosporales</taxon>
        <taxon>Streptomycetaceae</taxon>
        <taxon>Kitasatospora</taxon>
    </lineage>
</organism>
<dbReference type="RefSeq" id="WP_341869368.1">
    <property type="nucleotide sequence ID" value="NZ_RJVJ01000003.1"/>
</dbReference>
<dbReference type="Gene3D" id="1.10.10.10">
    <property type="entry name" value="Winged helix-like DNA-binding domain superfamily/Winged helix DNA-binding domain"/>
    <property type="match status" value="1"/>
</dbReference>
<dbReference type="SUPFAM" id="SSF46785">
    <property type="entry name" value="Winged helix' DNA-binding domain"/>
    <property type="match status" value="1"/>
</dbReference>
<dbReference type="InterPro" id="IPR036388">
    <property type="entry name" value="WH-like_DNA-bd_sf"/>
</dbReference>
<dbReference type="Proteomes" id="UP000267408">
    <property type="component" value="Unassembled WGS sequence"/>
</dbReference>